<gene>
    <name evidence="3" type="ORF">ABLG96_20280</name>
</gene>
<dbReference type="PRINTS" id="PR00080">
    <property type="entry name" value="SDRFAMILY"/>
</dbReference>
<organism evidence="3">
    <name type="scientific">Nakamurella sp. A5-74</name>
    <dbReference type="NCBI Taxonomy" id="3158264"/>
    <lineage>
        <taxon>Bacteria</taxon>
        <taxon>Bacillati</taxon>
        <taxon>Actinomycetota</taxon>
        <taxon>Actinomycetes</taxon>
        <taxon>Nakamurellales</taxon>
        <taxon>Nakamurellaceae</taxon>
        <taxon>Nakamurella</taxon>
    </lineage>
</organism>
<dbReference type="PRINTS" id="PR00081">
    <property type="entry name" value="GDHRDH"/>
</dbReference>
<dbReference type="Pfam" id="PF13561">
    <property type="entry name" value="adh_short_C2"/>
    <property type="match status" value="1"/>
</dbReference>
<comment type="similarity">
    <text evidence="1">Belongs to the short-chain dehydrogenases/reductases (SDR) family.</text>
</comment>
<dbReference type="AlphaFoldDB" id="A0AAU8DNY2"/>
<name>A0AAU8DNY2_9ACTN</name>
<dbReference type="PANTHER" id="PTHR24321">
    <property type="entry name" value="DEHYDROGENASES, SHORT CHAIN"/>
    <property type="match status" value="1"/>
</dbReference>
<evidence type="ECO:0000313" key="3">
    <source>
        <dbReference type="EMBL" id="XCG63501.1"/>
    </source>
</evidence>
<dbReference type="SUPFAM" id="SSF51735">
    <property type="entry name" value="NAD(P)-binding Rossmann-fold domains"/>
    <property type="match status" value="1"/>
</dbReference>
<dbReference type="InterPro" id="IPR002347">
    <property type="entry name" value="SDR_fam"/>
</dbReference>
<dbReference type="PROSITE" id="PS00061">
    <property type="entry name" value="ADH_SHORT"/>
    <property type="match status" value="1"/>
</dbReference>
<dbReference type="InterPro" id="IPR036291">
    <property type="entry name" value="NAD(P)-bd_dom_sf"/>
</dbReference>
<dbReference type="EMBL" id="CP159218">
    <property type="protein sequence ID" value="XCG63501.1"/>
    <property type="molecule type" value="Genomic_DNA"/>
</dbReference>
<accession>A0AAU8DNY2</accession>
<dbReference type="RefSeq" id="WP_353649116.1">
    <property type="nucleotide sequence ID" value="NZ_CP159218.1"/>
</dbReference>
<dbReference type="PANTHER" id="PTHR24321:SF8">
    <property type="entry name" value="ESTRADIOL 17-BETA-DEHYDROGENASE 8-RELATED"/>
    <property type="match status" value="1"/>
</dbReference>
<dbReference type="Gene3D" id="3.40.50.720">
    <property type="entry name" value="NAD(P)-binding Rossmann-like Domain"/>
    <property type="match status" value="1"/>
</dbReference>
<evidence type="ECO:0000256" key="2">
    <source>
        <dbReference type="ARBA" id="ARBA00023002"/>
    </source>
</evidence>
<reference evidence="3" key="1">
    <citation type="submission" date="2024-05" db="EMBL/GenBank/DDBJ databases">
        <authorList>
            <person name="Cai S.Y."/>
            <person name="Jin L.M."/>
            <person name="Li H.R."/>
        </authorList>
    </citation>
    <scope>NUCLEOTIDE SEQUENCE</scope>
    <source>
        <strain evidence="3">A5-74</strain>
    </source>
</reference>
<dbReference type="GO" id="GO:0016491">
    <property type="term" value="F:oxidoreductase activity"/>
    <property type="evidence" value="ECO:0007669"/>
    <property type="project" value="UniProtKB-KW"/>
</dbReference>
<dbReference type="CDD" id="cd05233">
    <property type="entry name" value="SDR_c"/>
    <property type="match status" value="1"/>
</dbReference>
<dbReference type="FunFam" id="3.40.50.720:FF:000084">
    <property type="entry name" value="Short-chain dehydrogenase reductase"/>
    <property type="match status" value="1"/>
</dbReference>
<proteinExistence type="inferred from homology"/>
<protein>
    <submittedName>
        <fullName evidence="3">SDR family NAD(P)-dependent oxidoreductase</fullName>
    </submittedName>
</protein>
<keyword evidence="2" id="KW-0560">Oxidoreductase</keyword>
<dbReference type="InterPro" id="IPR020904">
    <property type="entry name" value="Sc_DH/Rdtase_CS"/>
</dbReference>
<evidence type="ECO:0000256" key="1">
    <source>
        <dbReference type="ARBA" id="ARBA00006484"/>
    </source>
</evidence>
<sequence length="252" mass="25205">MTTPGPSDLRGRSALVIGANGGIGAAIAHELGAAGARLTIASRDRGRLEDLRSELVGAGYVCRAVPVDVTQDDQVAALVRIAAEDGLDVAVNNVGVAHPPAPLQHLDLDVVDQVLAVTLRGVLVSMKYQLGALQDGGSLVNVVSTAGLTGAPGMSAYVAAKHGVVGLTRTAALDHADRGVRVNAVAPGAIDSGPITALDETVRNRVGASAPLGRLGLAREVAAAVTWLASPLASFTTGAILSVDGGKGARGA</sequence>